<evidence type="ECO:0000256" key="1">
    <source>
        <dbReference type="SAM" id="MobiDB-lite"/>
    </source>
</evidence>
<proteinExistence type="predicted"/>
<reference evidence="2 3" key="1">
    <citation type="submission" date="2018-10" db="EMBL/GenBank/DDBJ databases">
        <authorList>
            <consortium name="Pathogen Informatics"/>
        </authorList>
    </citation>
    <scope>NUCLEOTIDE SEQUENCE [LARGE SCALE GENOMIC DNA]</scope>
</reference>
<protein>
    <recommendedName>
        <fullName evidence="4">VWFA domain-containing protein</fullName>
    </recommendedName>
</protein>
<gene>
    <name evidence="2" type="ORF">MCOS_LOCUS1901</name>
</gene>
<keyword evidence="3" id="KW-1185">Reference proteome</keyword>
<dbReference type="Proteomes" id="UP000267029">
    <property type="component" value="Unassembled WGS sequence"/>
</dbReference>
<dbReference type="SUPFAM" id="SSF53300">
    <property type="entry name" value="vWA-like"/>
    <property type="match status" value="1"/>
</dbReference>
<dbReference type="Gene3D" id="3.40.50.410">
    <property type="entry name" value="von Willebrand factor, type A domain"/>
    <property type="match status" value="1"/>
</dbReference>
<dbReference type="AlphaFoldDB" id="A0A0R3U5B3"/>
<dbReference type="PANTHER" id="PTHR46785">
    <property type="entry name" value="VON WILLEBRAND FACTOR A DOMAIN-CONTAINING PROTEIN 3B"/>
    <property type="match status" value="1"/>
</dbReference>
<feature type="region of interest" description="Disordered" evidence="1">
    <location>
        <begin position="183"/>
        <end position="203"/>
    </location>
</feature>
<evidence type="ECO:0008006" key="4">
    <source>
        <dbReference type="Google" id="ProtNLM"/>
    </source>
</evidence>
<dbReference type="STRING" id="53468.A0A0R3U5B3"/>
<evidence type="ECO:0000313" key="2">
    <source>
        <dbReference type="EMBL" id="VDD75898.1"/>
    </source>
</evidence>
<organism evidence="2 3">
    <name type="scientific">Mesocestoides corti</name>
    <name type="common">Flatworm</name>
    <dbReference type="NCBI Taxonomy" id="53468"/>
    <lineage>
        <taxon>Eukaryota</taxon>
        <taxon>Metazoa</taxon>
        <taxon>Spiralia</taxon>
        <taxon>Lophotrochozoa</taxon>
        <taxon>Platyhelminthes</taxon>
        <taxon>Cestoda</taxon>
        <taxon>Eucestoda</taxon>
        <taxon>Cyclophyllidea</taxon>
        <taxon>Mesocestoididae</taxon>
        <taxon>Mesocestoides</taxon>
    </lineage>
</organism>
<name>A0A0R3U5B3_MESCO</name>
<accession>A0A0R3U5B3</accession>
<sequence>MTAESAREWIDQLTCFGSTDTKRALDYALSDPLTESVYLITDGRPNQPTGALLAHIASLQPCAPIHTFSFNCSDPQANDFLASLSKLTGGRFQILNHDNDNVIAHENEDLMLLREELLRGRASLEFMQDIYKQCRLKTLARAQETSPSCISPPAVVEKISDTTFEGQVPTRLTVTKEICQKVLLPPDPSTPTDGRESAAARGGENPSVCTFIDPELLQNYCSSLSTVLENIYRKAMEISEAEGKCGQPLCWLHCRGTLAELTEEAARRGDVKLLAEEFKRGVTYYRRAHLLLQTILKHNARFHSLQ</sequence>
<evidence type="ECO:0000313" key="3">
    <source>
        <dbReference type="Proteomes" id="UP000267029"/>
    </source>
</evidence>
<dbReference type="OrthoDB" id="6284232at2759"/>
<dbReference type="InterPro" id="IPR036465">
    <property type="entry name" value="vWFA_dom_sf"/>
</dbReference>
<dbReference type="PANTHER" id="PTHR46785:SF1">
    <property type="entry name" value="VON WILLEBRAND FACTOR A DOMAIN-CONTAINING PROTEIN 3B"/>
    <property type="match status" value="1"/>
</dbReference>
<dbReference type="EMBL" id="UXSR01000272">
    <property type="protein sequence ID" value="VDD75898.1"/>
    <property type="molecule type" value="Genomic_DNA"/>
</dbReference>